<gene>
    <name evidence="2" type="ORF">PSLUR01_00434</name>
</gene>
<reference evidence="2 3" key="1">
    <citation type="submission" date="2016-07" db="EMBL/GenBank/DDBJ databases">
        <authorList>
            <person name="Millard A."/>
        </authorList>
    </citation>
    <scope>NUCLEOTIDE SEQUENCE [LARGE SCALE GENOMIC DNA]</scope>
</reference>
<keyword evidence="1" id="KW-1133">Transmembrane helix</keyword>
<dbReference type="EMBL" id="LT603033">
    <property type="protein sequence ID" value="SCA80411.1"/>
    <property type="molecule type" value="Genomic_DNA"/>
</dbReference>
<proteinExistence type="predicted"/>
<dbReference type="Proteomes" id="UP000279386">
    <property type="component" value="Segment"/>
</dbReference>
<keyword evidence="1" id="KW-0812">Transmembrane</keyword>
<evidence type="ECO:0000313" key="2">
    <source>
        <dbReference type="EMBL" id="SCA80411.1"/>
    </source>
</evidence>
<evidence type="ECO:0000256" key="1">
    <source>
        <dbReference type="SAM" id="Phobius"/>
    </source>
</evidence>
<evidence type="ECO:0000313" key="3">
    <source>
        <dbReference type="Proteomes" id="UP000279386"/>
    </source>
</evidence>
<accession>A0A1C3S770</accession>
<sequence length="61" mass="6734">MEYTICIVICIISLLVGVGVMIYCDAEPSTETGTTIELKPGIKVNDSYCYDPHSNKYVICL</sequence>
<name>A0A1C3S770_9CAUD</name>
<protein>
    <submittedName>
        <fullName evidence="2">Uncharacterized protein</fullName>
    </submittedName>
</protein>
<keyword evidence="1" id="KW-0472">Membrane</keyword>
<feature type="transmembrane region" description="Helical" evidence="1">
    <location>
        <begin position="5"/>
        <end position="23"/>
    </location>
</feature>
<organism evidence="2 3">
    <name type="scientific">Escherichia phage vB_Eco_slurp01</name>
    <dbReference type="NCBI Taxonomy" id="1874688"/>
    <lineage>
        <taxon>Viruses</taxon>
        <taxon>Duplodnaviria</taxon>
        <taxon>Heunggongvirae</taxon>
        <taxon>Uroviricota</taxon>
        <taxon>Caudoviricetes</taxon>
        <taxon>Asteriusvirus</taxon>
        <taxon>Asteriusvirus PBECO4</taxon>
    </lineage>
</organism>